<protein>
    <submittedName>
        <fullName evidence="6">HIP-like protein</fullName>
    </submittedName>
</protein>
<dbReference type="Proteomes" id="UP001164746">
    <property type="component" value="Chromosome 1"/>
</dbReference>
<dbReference type="PANTHER" id="PTHR22923:SF113">
    <property type="entry name" value="COMPLEMENT C1Q-LIKE PROTEIN 4"/>
    <property type="match status" value="1"/>
</dbReference>
<proteinExistence type="predicted"/>
<gene>
    <name evidence="6" type="ORF">MAR_006426</name>
</gene>
<dbReference type="PROSITE" id="PS50871">
    <property type="entry name" value="C1Q"/>
    <property type="match status" value="1"/>
</dbReference>
<dbReference type="SUPFAM" id="SSF49842">
    <property type="entry name" value="TNF-like"/>
    <property type="match status" value="1"/>
</dbReference>
<evidence type="ECO:0000256" key="4">
    <source>
        <dbReference type="SAM" id="SignalP"/>
    </source>
</evidence>
<dbReference type="InterPro" id="IPR001073">
    <property type="entry name" value="C1q_dom"/>
</dbReference>
<evidence type="ECO:0000313" key="6">
    <source>
        <dbReference type="EMBL" id="WAQ93955.1"/>
    </source>
</evidence>
<sequence>MASNLIFLSVLLLSLEGGFGSECAAMSECCGQGHNYVELFKLYLKSVNGYDEPLFDRVTALERLMTELQSDLDALRPANVLFKAKTLNDRSLATDQILVFNDVMYNYGNGYDSKTGKFTCPRNGTYLFTTSICINGGEALYFVFDIMVDHQTVTRSTFAEHVSMGSNCHTGEAIVNLVENQEVYLKYTYTSWSTDGIREEALYRWNTFSGTILHP</sequence>
<keyword evidence="2" id="KW-0964">Secreted</keyword>
<dbReference type="SMART" id="SM00110">
    <property type="entry name" value="C1Q"/>
    <property type="match status" value="1"/>
</dbReference>
<accession>A0ABY7DC59</accession>
<evidence type="ECO:0000259" key="5">
    <source>
        <dbReference type="PROSITE" id="PS50871"/>
    </source>
</evidence>
<name>A0ABY7DC59_MYAAR</name>
<evidence type="ECO:0000256" key="3">
    <source>
        <dbReference type="ARBA" id="ARBA00022729"/>
    </source>
</evidence>
<dbReference type="InterPro" id="IPR008983">
    <property type="entry name" value="Tumour_necrosis_fac-like_dom"/>
</dbReference>
<evidence type="ECO:0000256" key="2">
    <source>
        <dbReference type="ARBA" id="ARBA00022525"/>
    </source>
</evidence>
<dbReference type="InterPro" id="IPR050822">
    <property type="entry name" value="Cerebellin_Synaptic_Org"/>
</dbReference>
<organism evidence="6 7">
    <name type="scientific">Mya arenaria</name>
    <name type="common">Soft-shell clam</name>
    <dbReference type="NCBI Taxonomy" id="6604"/>
    <lineage>
        <taxon>Eukaryota</taxon>
        <taxon>Metazoa</taxon>
        <taxon>Spiralia</taxon>
        <taxon>Lophotrochozoa</taxon>
        <taxon>Mollusca</taxon>
        <taxon>Bivalvia</taxon>
        <taxon>Autobranchia</taxon>
        <taxon>Heteroconchia</taxon>
        <taxon>Euheterodonta</taxon>
        <taxon>Imparidentia</taxon>
        <taxon>Neoheterodontei</taxon>
        <taxon>Myida</taxon>
        <taxon>Myoidea</taxon>
        <taxon>Myidae</taxon>
        <taxon>Mya</taxon>
    </lineage>
</organism>
<dbReference type="Pfam" id="PF00386">
    <property type="entry name" value="C1q"/>
    <property type="match status" value="1"/>
</dbReference>
<feature type="signal peptide" evidence="4">
    <location>
        <begin position="1"/>
        <end position="20"/>
    </location>
</feature>
<evidence type="ECO:0000256" key="1">
    <source>
        <dbReference type="ARBA" id="ARBA00004613"/>
    </source>
</evidence>
<dbReference type="EMBL" id="CP111012">
    <property type="protein sequence ID" value="WAQ93955.1"/>
    <property type="molecule type" value="Genomic_DNA"/>
</dbReference>
<keyword evidence="3 4" id="KW-0732">Signal</keyword>
<feature type="domain" description="C1q" evidence="5">
    <location>
        <begin position="75"/>
        <end position="215"/>
    </location>
</feature>
<dbReference type="PANTHER" id="PTHR22923">
    <property type="entry name" value="CEREBELLIN-RELATED"/>
    <property type="match status" value="1"/>
</dbReference>
<evidence type="ECO:0000313" key="7">
    <source>
        <dbReference type="Proteomes" id="UP001164746"/>
    </source>
</evidence>
<keyword evidence="7" id="KW-1185">Reference proteome</keyword>
<dbReference type="Gene3D" id="2.60.120.40">
    <property type="match status" value="1"/>
</dbReference>
<feature type="chain" id="PRO_5047194685" evidence="4">
    <location>
        <begin position="21"/>
        <end position="215"/>
    </location>
</feature>
<comment type="subcellular location">
    <subcellularLocation>
        <location evidence="1">Secreted</location>
    </subcellularLocation>
</comment>
<dbReference type="PRINTS" id="PR00007">
    <property type="entry name" value="COMPLEMNTC1Q"/>
</dbReference>
<reference evidence="6" key="1">
    <citation type="submission" date="2022-11" db="EMBL/GenBank/DDBJ databases">
        <title>Centuries of genome instability and evolution in soft-shell clam transmissible cancer (bioRxiv).</title>
        <authorList>
            <person name="Hart S.F.M."/>
            <person name="Yonemitsu M.A."/>
            <person name="Giersch R.M."/>
            <person name="Beal B.F."/>
            <person name="Arriagada G."/>
            <person name="Davis B.W."/>
            <person name="Ostrander E.A."/>
            <person name="Goff S.P."/>
            <person name="Metzger M.J."/>
        </authorList>
    </citation>
    <scope>NUCLEOTIDE SEQUENCE</scope>
    <source>
        <strain evidence="6">MELC-2E11</strain>
        <tissue evidence="6">Siphon/mantle</tissue>
    </source>
</reference>